<dbReference type="Proteomes" id="UP000003571">
    <property type="component" value="Unassembled WGS sequence"/>
</dbReference>
<organism evidence="8 9">
    <name type="scientific">Treponema saccharophilum DSM 2985</name>
    <dbReference type="NCBI Taxonomy" id="907348"/>
    <lineage>
        <taxon>Bacteria</taxon>
        <taxon>Pseudomonadati</taxon>
        <taxon>Spirochaetota</taxon>
        <taxon>Spirochaetia</taxon>
        <taxon>Spirochaetales</taxon>
        <taxon>Treponemataceae</taxon>
        <taxon>Treponema</taxon>
    </lineage>
</organism>
<sequence>MKTFEEKLARLEELSDEIRRSDIGIEDALKTYEEGIKLTKVLEKELAAIEGKIQILTNSPLDEKVQEPPQKKKEDESALELDLFAPELDSPAEGLRK</sequence>
<dbReference type="GO" id="GO:0006308">
    <property type="term" value="P:DNA catabolic process"/>
    <property type="evidence" value="ECO:0007669"/>
    <property type="project" value="UniProtKB-UniRule"/>
</dbReference>
<dbReference type="EMBL" id="AGRW01000054">
    <property type="protein sequence ID" value="EIC00688.1"/>
    <property type="molecule type" value="Genomic_DNA"/>
</dbReference>
<evidence type="ECO:0000256" key="3">
    <source>
        <dbReference type="ARBA" id="ARBA00022722"/>
    </source>
</evidence>
<dbReference type="RefSeq" id="WP_002706362.1">
    <property type="nucleotide sequence ID" value="NZ_AGRW01000054.1"/>
</dbReference>
<evidence type="ECO:0000256" key="7">
    <source>
        <dbReference type="SAM" id="MobiDB-lite"/>
    </source>
</evidence>
<evidence type="ECO:0000256" key="6">
    <source>
        <dbReference type="HAMAP-Rule" id="MF_00337"/>
    </source>
</evidence>
<comment type="subcellular location">
    <subcellularLocation>
        <location evidence="6">Cytoplasm</location>
    </subcellularLocation>
</comment>
<dbReference type="InterPro" id="IPR037004">
    <property type="entry name" value="Exonuc_VII_ssu_sf"/>
</dbReference>
<dbReference type="GO" id="GO:0008855">
    <property type="term" value="F:exodeoxyribonuclease VII activity"/>
    <property type="evidence" value="ECO:0007669"/>
    <property type="project" value="UniProtKB-UniRule"/>
</dbReference>
<keyword evidence="2 6" id="KW-0963">Cytoplasm</keyword>
<reference evidence="8 9" key="1">
    <citation type="submission" date="2011-09" db="EMBL/GenBank/DDBJ databases">
        <title>The draft genome of Treponema saccharophilum DSM 2985.</title>
        <authorList>
            <consortium name="US DOE Joint Genome Institute (JGI-PGF)"/>
            <person name="Lucas S."/>
            <person name="Copeland A."/>
            <person name="Lapidus A."/>
            <person name="Glavina del Rio T."/>
            <person name="Dalin E."/>
            <person name="Tice H."/>
            <person name="Bruce D."/>
            <person name="Goodwin L."/>
            <person name="Pitluck S."/>
            <person name="Peters L."/>
            <person name="Kyrpides N."/>
            <person name="Mavromatis K."/>
            <person name="Ivanova N."/>
            <person name="Markowitz V."/>
            <person name="Cheng J.-F."/>
            <person name="Hugenholtz P."/>
            <person name="Woyke T."/>
            <person name="Wu D."/>
            <person name="Gronow S."/>
            <person name="Wellnitz S."/>
            <person name="Brambilla E."/>
            <person name="Klenk H.-P."/>
            <person name="Eisen J.A."/>
        </authorList>
    </citation>
    <scope>NUCLEOTIDE SEQUENCE [LARGE SCALE GENOMIC DNA]</scope>
    <source>
        <strain evidence="8 9">DSM 2985</strain>
    </source>
</reference>
<evidence type="ECO:0000256" key="5">
    <source>
        <dbReference type="ARBA" id="ARBA00022839"/>
    </source>
</evidence>
<evidence type="ECO:0000256" key="2">
    <source>
        <dbReference type="ARBA" id="ARBA00022490"/>
    </source>
</evidence>
<evidence type="ECO:0000256" key="4">
    <source>
        <dbReference type="ARBA" id="ARBA00022801"/>
    </source>
</evidence>
<protein>
    <recommendedName>
        <fullName evidence="6">Exodeoxyribonuclease 7 small subunit</fullName>
        <ecNumber evidence="6">3.1.11.6</ecNumber>
    </recommendedName>
    <alternativeName>
        <fullName evidence="6">Exodeoxyribonuclease VII small subunit</fullName>
        <shortName evidence="6">Exonuclease VII small subunit</shortName>
    </alternativeName>
</protein>
<evidence type="ECO:0000313" key="9">
    <source>
        <dbReference type="Proteomes" id="UP000003571"/>
    </source>
</evidence>
<keyword evidence="3 6" id="KW-0540">Nuclease</keyword>
<dbReference type="Gene3D" id="1.10.287.1040">
    <property type="entry name" value="Exonuclease VII, small subunit"/>
    <property type="match status" value="1"/>
</dbReference>
<comment type="subunit">
    <text evidence="6">Heterooligomer composed of large and small subunits.</text>
</comment>
<dbReference type="InterPro" id="IPR003761">
    <property type="entry name" value="Exonuc_VII_S"/>
</dbReference>
<dbReference type="AlphaFoldDB" id="H7EP55"/>
<keyword evidence="5 6" id="KW-0269">Exonuclease</keyword>
<dbReference type="STRING" id="907348.TresaDRAFT_0161"/>
<name>H7EP55_9SPIR</name>
<comment type="similarity">
    <text evidence="1 6">Belongs to the XseB family.</text>
</comment>
<feature type="compositionally biased region" description="Basic and acidic residues" evidence="7">
    <location>
        <begin position="61"/>
        <end position="76"/>
    </location>
</feature>
<comment type="catalytic activity">
    <reaction evidence="6">
        <text>Exonucleolytic cleavage in either 5'- to 3'- or 3'- to 5'-direction to yield nucleoside 5'-phosphates.</text>
        <dbReference type="EC" id="3.1.11.6"/>
    </reaction>
</comment>
<dbReference type="eggNOG" id="COG1722">
    <property type="taxonomic scope" value="Bacteria"/>
</dbReference>
<dbReference type="PATRIC" id="fig|907348.3.peg.2747"/>
<dbReference type="OrthoDB" id="5591562at2"/>
<dbReference type="NCBIfam" id="TIGR01280">
    <property type="entry name" value="xseB"/>
    <property type="match status" value="1"/>
</dbReference>
<dbReference type="GO" id="GO:0005737">
    <property type="term" value="C:cytoplasm"/>
    <property type="evidence" value="ECO:0007669"/>
    <property type="project" value="UniProtKB-SubCell"/>
</dbReference>
<keyword evidence="4 6" id="KW-0378">Hydrolase</keyword>
<dbReference type="GO" id="GO:0009318">
    <property type="term" value="C:exodeoxyribonuclease VII complex"/>
    <property type="evidence" value="ECO:0007669"/>
    <property type="project" value="UniProtKB-UniRule"/>
</dbReference>
<keyword evidence="9" id="KW-1185">Reference proteome</keyword>
<proteinExistence type="inferred from homology"/>
<evidence type="ECO:0000313" key="8">
    <source>
        <dbReference type="EMBL" id="EIC00688.1"/>
    </source>
</evidence>
<feature type="region of interest" description="Disordered" evidence="7">
    <location>
        <begin position="58"/>
        <end position="97"/>
    </location>
</feature>
<dbReference type="EC" id="3.1.11.6" evidence="6"/>
<accession>H7EP55</accession>
<evidence type="ECO:0000256" key="1">
    <source>
        <dbReference type="ARBA" id="ARBA00009998"/>
    </source>
</evidence>
<comment type="caution">
    <text evidence="8">The sequence shown here is derived from an EMBL/GenBank/DDBJ whole genome shotgun (WGS) entry which is preliminary data.</text>
</comment>
<dbReference type="HAMAP" id="MF_00337">
    <property type="entry name" value="Exonuc_7_S"/>
    <property type="match status" value="1"/>
</dbReference>
<dbReference type="Pfam" id="PF02609">
    <property type="entry name" value="Exonuc_VII_S"/>
    <property type="match status" value="1"/>
</dbReference>
<comment type="function">
    <text evidence="6">Bidirectionally degrades single-stranded DNA into large acid-insoluble oligonucleotides, which are then degraded further into small acid-soluble oligonucleotides.</text>
</comment>
<dbReference type="SUPFAM" id="SSF116842">
    <property type="entry name" value="XseB-like"/>
    <property type="match status" value="1"/>
</dbReference>
<gene>
    <name evidence="6" type="primary">xseB</name>
    <name evidence="8" type="ORF">TresaDRAFT_0161</name>
</gene>